<protein>
    <submittedName>
        <fullName evidence="3">Uncharacterized protein LOC116661093</fullName>
    </submittedName>
</protein>
<keyword evidence="2" id="KW-1185">Reference proteome</keyword>
<gene>
    <name evidence="3" type="primary">LOC116661093</name>
</gene>
<evidence type="ECO:0000256" key="1">
    <source>
        <dbReference type="SAM" id="MobiDB-lite"/>
    </source>
</evidence>
<reference evidence="3" key="1">
    <citation type="submission" date="2025-08" db="UniProtKB">
        <authorList>
            <consortium name="RefSeq"/>
        </authorList>
    </citation>
    <scope>IDENTIFICATION</scope>
    <source>
        <tissue evidence="3">Ear skin</tissue>
    </source>
</reference>
<proteinExistence type="predicted"/>
<dbReference type="KEGG" id="cfr:116661093"/>
<accession>A0A8B8SEF4</accession>
<name>A0A8B8SEF4_CAMFR</name>
<dbReference type="GeneID" id="116661093"/>
<evidence type="ECO:0000313" key="2">
    <source>
        <dbReference type="Proteomes" id="UP000694856"/>
    </source>
</evidence>
<feature type="region of interest" description="Disordered" evidence="1">
    <location>
        <begin position="1"/>
        <end position="48"/>
    </location>
</feature>
<dbReference type="Proteomes" id="UP000694856">
    <property type="component" value="Chromosome 33"/>
</dbReference>
<dbReference type="RefSeq" id="XP_032328210.1">
    <property type="nucleotide sequence ID" value="XM_032472319.1"/>
</dbReference>
<dbReference type="AlphaFoldDB" id="A0A8B8SEF4"/>
<evidence type="ECO:0000313" key="3">
    <source>
        <dbReference type="RefSeq" id="XP_032328210.1"/>
    </source>
</evidence>
<organism evidence="2 3">
    <name type="scientific">Camelus ferus</name>
    <name type="common">Wild bactrian camel</name>
    <name type="synonym">Camelus bactrianus ferus</name>
    <dbReference type="NCBI Taxonomy" id="419612"/>
    <lineage>
        <taxon>Eukaryota</taxon>
        <taxon>Metazoa</taxon>
        <taxon>Chordata</taxon>
        <taxon>Craniata</taxon>
        <taxon>Vertebrata</taxon>
        <taxon>Euteleostomi</taxon>
        <taxon>Mammalia</taxon>
        <taxon>Eutheria</taxon>
        <taxon>Laurasiatheria</taxon>
        <taxon>Artiodactyla</taxon>
        <taxon>Tylopoda</taxon>
        <taxon>Camelidae</taxon>
        <taxon>Camelus</taxon>
    </lineage>
</organism>
<sequence>MQLVEAIERNGEQSKVDALPGQIKNTEKQSAQSLKGGKWRKKERSQKPEGKAYNILQFWSQEAQWTCPSAGLAESGAAGNADTCATVVCTHGLRLTEDSRSITSAPPVAKSIFHPPVIVYTISPTSLFFSVVWNPALSNEQTPAERQILTPACCPPLSQMETWLSLHRKWLSNPFPVAVSSSPTPTQRRSHLLSTYLAEHGPSAITQESFCFATLVSPSLLYTSDPQRLEHPRRHEHARLLWMTDDLSLARSPAPQHQ</sequence>
<feature type="compositionally biased region" description="Basic and acidic residues" evidence="1">
    <location>
        <begin position="1"/>
        <end position="15"/>
    </location>
</feature>